<dbReference type="AlphaFoldDB" id="A0A1V9EQ68"/>
<reference evidence="2" key="1">
    <citation type="submission" date="2016-04" db="EMBL/GenBank/DDBJ databases">
        <authorList>
            <person name="Chen L."/>
            <person name="Zhuang W."/>
            <person name="Wang G."/>
        </authorList>
    </citation>
    <scope>NUCLEOTIDE SEQUENCE [LARGE SCALE GENOMIC DNA]</scope>
    <source>
        <strain evidence="2">17621</strain>
    </source>
</reference>
<evidence type="ECO:0000313" key="1">
    <source>
        <dbReference type="EMBL" id="OQP48084.1"/>
    </source>
</evidence>
<comment type="caution">
    <text evidence="1">The sequence shown here is derived from an EMBL/GenBank/DDBJ whole genome shotgun (WGS) entry which is preliminary data.</text>
</comment>
<dbReference type="Proteomes" id="UP000192610">
    <property type="component" value="Unassembled WGS sequence"/>
</dbReference>
<dbReference type="OrthoDB" id="2988816at2"/>
<keyword evidence="2" id="KW-1185">Reference proteome</keyword>
<evidence type="ECO:0000313" key="2">
    <source>
        <dbReference type="Proteomes" id="UP000192610"/>
    </source>
</evidence>
<proteinExistence type="predicted"/>
<dbReference type="STRING" id="354355.SAMN05660816_02417"/>
<protein>
    <submittedName>
        <fullName evidence="1">Uncharacterized protein</fullName>
    </submittedName>
</protein>
<dbReference type="EMBL" id="LVXG01000018">
    <property type="protein sequence ID" value="OQP48084.1"/>
    <property type="molecule type" value="Genomic_DNA"/>
</dbReference>
<name>A0A1V9EQ68_9BACT</name>
<gene>
    <name evidence="1" type="ORF">A4H97_30080</name>
</gene>
<dbReference type="RefSeq" id="WP_081200622.1">
    <property type="nucleotide sequence ID" value="NZ_FOCZ01000004.1"/>
</dbReference>
<sequence length="125" mass="14433">MERNKMPLIRAVAKIVSNLSLEEVAEIISERVFGGLPFEGKDYEIYEEIPAIYIGPAIMGFAIILSAGEANDYFLEINQHRTLSNYINYNSIPEEWLRINTYLYHVLKHELYDVPEIQIIELNGL</sequence>
<accession>A0A1V9EQ68</accession>
<organism evidence="1 2">
    <name type="scientific">Niastella yeongjuensis</name>
    <dbReference type="NCBI Taxonomy" id="354355"/>
    <lineage>
        <taxon>Bacteria</taxon>
        <taxon>Pseudomonadati</taxon>
        <taxon>Bacteroidota</taxon>
        <taxon>Chitinophagia</taxon>
        <taxon>Chitinophagales</taxon>
        <taxon>Chitinophagaceae</taxon>
        <taxon>Niastella</taxon>
    </lineage>
</organism>